<name>A0ABM1R9G5_CAMSA</name>
<organism evidence="2 3">
    <name type="scientific">Camelina sativa</name>
    <name type="common">False flax</name>
    <name type="synonym">Myagrum sativum</name>
    <dbReference type="NCBI Taxonomy" id="90675"/>
    <lineage>
        <taxon>Eukaryota</taxon>
        <taxon>Viridiplantae</taxon>
        <taxon>Streptophyta</taxon>
        <taxon>Embryophyta</taxon>
        <taxon>Tracheophyta</taxon>
        <taxon>Spermatophyta</taxon>
        <taxon>Magnoliopsida</taxon>
        <taxon>eudicotyledons</taxon>
        <taxon>Gunneridae</taxon>
        <taxon>Pentapetalae</taxon>
        <taxon>rosids</taxon>
        <taxon>malvids</taxon>
        <taxon>Brassicales</taxon>
        <taxon>Brassicaceae</taxon>
        <taxon>Camelineae</taxon>
        <taxon>Camelina</taxon>
    </lineage>
</organism>
<evidence type="ECO:0000313" key="2">
    <source>
        <dbReference type="Proteomes" id="UP000694864"/>
    </source>
</evidence>
<evidence type="ECO:0000259" key="1">
    <source>
        <dbReference type="Pfam" id="PF03478"/>
    </source>
</evidence>
<dbReference type="Pfam" id="PF03478">
    <property type="entry name" value="Beta-prop_KIB1-4"/>
    <property type="match status" value="1"/>
</dbReference>
<dbReference type="GeneID" id="104778935"/>
<reference evidence="2" key="1">
    <citation type="journal article" date="2014" name="Nat. Commun.">
        <title>The emerging biofuel crop Camelina sativa retains a highly undifferentiated hexaploid genome structure.</title>
        <authorList>
            <person name="Kagale S."/>
            <person name="Koh C."/>
            <person name="Nixon J."/>
            <person name="Bollina V."/>
            <person name="Clarke W.E."/>
            <person name="Tuteja R."/>
            <person name="Spillane C."/>
            <person name="Robinson S.J."/>
            <person name="Links M.G."/>
            <person name="Clarke C."/>
            <person name="Higgins E.E."/>
            <person name="Huebert T."/>
            <person name="Sharpe A.G."/>
            <person name="Parkin I.A."/>
        </authorList>
    </citation>
    <scope>NUCLEOTIDE SEQUENCE [LARGE SCALE GENOMIC DNA]</scope>
    <source>
        <strain evidence="2">cv. DH55</strain>
    </source>
</reference>
<evidence type="ECO:0000313" key="3">
    <source>
        <dbReference type="RefSeq" id="XP_019095653.1"/>
    </source>
</evidence>
<dbReference type="Proteomes" id="UP000694864">
    <property type="component" value="Chromosome 3"/>
</dbReference>
<feature type="domain" description="KIB1-4 beta-propeller" evidence="1">
    <location>
        <begin position="36"/>
        <end position="299"/>
    </location>
</feature>
<dbReference type="InterPro" id="IPR005174">
    <property type="entry name" value="KIB1-4_b-propeller"/>
</dbReference>
<keyword evidence="2" id="KW-1185">Reference proteome</keyword>
<sequence>MPFSVTEKDYTDGVSIGDVLLLDAAKEELLTVPDKTVPAELANSGVVGASHGWGFFCNRQDRSVRISDFFSPFASKSNPTMIPLPPFTALHACQTENVWNVAMSSSPPDQDDGEEWVVGIQFLGNQLSICSPRRDLRWTNIEIPFGSLLNSNLMYSKRDQTFNMPAPGGNYMCSWDLLFRQENYPKVYELLFHNLPELPQSSWELLDSCLKEDHWVESPSGESFLVKWYSPVSSPLSIFMVFREEETNEGRRNMCYTEDIGDMCIFLSKSEAFCVQASSFPGLKPNSIYHIGRGVAVYDLTAKSVSHFELIKGEPKEIPPSIPYWLPPFSI</sequence>
<gene>
    <name evidence="3" type="primary">LOC104778935</name>
</gene>
<protein>
    <submittedName>
        <fullName evidence="3">Uncharacterized protein LOC104778935</fullName>
    </submittedName>
</protein>
<dbReference type="RefSeq" id="XP_019095653.1">
    <property type="nucleotide sequence ID" value="XM_019240108.1"/>
</dbReference>
<reference evidence="3" key="2">
    <citation type="submission" date="2025-08" db="UniProtKB">
        <authorList>
            <consortium name="RefSeq"/>
        </authorList>
    </citation>
    <scope>IDENTIFICATION</scope>
    <source>
        <tissue evidence="3">Leaf</tissue>
    </source>
</reference>
<dbReference type="PANTHER" id="PTHR31681:SF75">
    <property type="entry name" value="DUF295 DOMAIN-CONTAINING PROTEIN"/>
    <property type="match status" value="1"/>
</dbReference>
<proteinExistence type="predicted"/>
<accession>A0ABM1R9G5</accession>
<dbReference type="PANTHER" id="PTHR31681">
    <property type="entry name" value="C2H2-LIKE ZINC FINGER PROTEIN"/>
    <property type="match status" value="1"/>
</dbReference>